<reference evidence="3" key="1">
    <citation type="journal article" date="2013" name="Science">
        <title>The Amborella genome and the evolution of flowering plants.</title>
        <authorList>
            <consortium name="Amborella Genome Project"/>
        </authorList>
    </citation>
    <scope>NUCLEOTIDE SEQUENCE [LARGE SCALE GENOMIC DNA]</scope>
</reference>
<dbReference type="HOGENOM" id="CLU_675014_0_0_1"/>
<dbReference type="PROSITE" id="PS51277">
    <property type="entry name" value="BURP"/>
    <property type="match status" value="1"/>
</dbReference>
<name>U5D5J5_AMBTC</name>
<dbReference type="Pfam" id="PF03181">
    <property type="entry name" value="BURP"/>
    <property type="match status" value="1"/>
</dbReference>
<dbReference type="Gramene" id="ERN17505">
    <property type="protein sequence ID" value="ERN17505"/>
    <property type="gene ID" value="AMTR_s00059p00075680"/>
</dbReference>
<dbReference type="PANTHER" id="PTHR31236">
    <property type="entry name" value="BURP DOMAIN PROTEIN USPL1-LIKE"/>
    <property type="match status" value="1"/>
</dbReference>
<evidence type="ECO:0000259" key="1">
    <source>
        <dbReference type="PROSITE" id="PS51277"/>
    </source>
</evidence>
<accession>U5D5J5</accession>
<dbReference type="EMBL" id="KI392312">
    <property type="protein sequence ID" value="ERN17505.1"/>
    <property type="molecule type" value="Genomic_DNA"/>
</dbReference>
<dbReference type="AlphaFoldDB" id="U5D5J5"/>
<gene>
    <name evidence="2" type="ORF">AMTR_s00059p00075680</name>
</gene>
<feature type="domain" description="BURP" evidence="1">
    <location>
        <begin position="202"/>
        <end position="408"/>
    </location>
</feature>
<dbReference type="Proteomes" id="UP000017836">
    <property type="component" value="Unassembled WGS sequence"/>
</dbReference>
<protein>
    <recommendedName>
        <fullName evidence="1">BURP domain-containing protein</fullName>
    </recommendedName>
</protein>
<dbReference type="PANTHER" id="PTHR31236:SF32">
    <property type="entry name" value="BURP DOMAIN PROTEIN USPL1-LIKE"/>
    <property type="match status" value="1"/>
</dbReference>
<dbReference type="InterPro" id="IPR044816">
    <property type="entry name" value="BURP"/>
</dbReference>
<evidence type="ECO:0000313" key="3">
    <source>
        <dbReference type="Proteomes" id="UP000017836"/>
    </source>
</evidence>
<dbReference type="InterPro" id="IPR004873">
    <property type="entry name" value="BURP_dom"/>
</dbReference>
<dbReference type="eggNOG" id="ENOG502QU5J">
    <property type="taxonomic scope" value="Eukaryota"/>
</dbReference>
<sequence length="408" mass="45775">MILMLKTDSALRCATSHIGTQPVTLVYDFDAKEGKDRTQPSGTQPVTLVYDFHVKDEKTPIQPSGALPVTLVYNFDVKDRKDQTQRSGAQRVTLVYNFDAKDGKDRTQPSGTQPVTLVYDFEANDGKDLTQPSDAPPVTLVYDSDAKDRKDQTRPSRAQPVTLVYDFDANAQAQPSMALPVTLVYDFGSEHNFAVHGDRDGHHHHNIAVHGWKHPNPIFGGTANNISRSQGWEQTRNLPFYWQNPPLPSLSPHHITDSILFAHNLLPQILCRFSILPNSPEAKDMEETLRLCEYPPNKGERKMCATSRESMDDFILSIFGTKANLQMLSTTLPDRMIESPKLQAYTVEKISNEFKTPKVVVCHLMPYLYPVFFCHDVTKAKVFEVKLKLEAGNRVNAGSCLSLGNLTM</sequence>
<dbReference type="SMART" id="SM01045">
    <property type="entry name" value="BURP"/>
    <property type="match status" value="1"/>
</dbReference>
<proteinExistence type="predicted"/>
<keyword evidence="3" id="KW-1185">Reference proteome</keyword>
<organism evidence="2 3">
    <name type="scientific">Amborella trichopoda</name>
    <dbReference type="NCBI Taxonomy" id="13333"/>
    <lineage>
        <taxon>Eukaryota</taxon>
        <taxon>Viridiplantae</taxon>
        <taxon>Streptophyta</taxon>
        <taxon>Embryophyta</taxon>
        <taxon>Tracheophyta</taxon>
        <taxon>Spermatophyta</taxon>
        <taxon>Magnoliopsida</taxon>
        <taxon>Amborellales</taxon>
        <taxon>Amborellaceae</taxon>
        <taxon>Amborella</taxon>
    </lineage>
</organism>
<evidence type="ECO:0000313" key="2">
    <source>
        <dbReference type="EMBL" id="ERN17505.1"/>
    </source>
</evidence>